<gene>
    <name evidence="1" type="ORF">HMPREF0645_1686</name>
</gene>
<comment type="caution">
    <text evidence="1">The sequence shown here is derived from an EMBL/GenBank/DDBJ whole genome shotgun (WGS) entry which is preliminary data.</text>
</comment>
<accession>D1PXK1</accession>
<keyword evidence="2" id="KW-1185">Reference proteome</keyword>
<evidence type="ECO:0000313" key="2">
    <source>
        <dbReference type="Proteomes" id="UP000003160"/>
    </source>
</evidence>
<organism evidence="1 2">
    <name type="scientific">Hallella bergensis DSM 17361</name>
    <dbReference type="NCBI Taxonomy" id="585502"/>
    <lineage>
        <taxon>Bacteria</taxon>
        <taxon>Pseudomonadati</taxon>
        <taxon>Bacteroidota</taxon>
        <taxon>Bacteroidia</taxon>
        <taxon>Bacteroidales</taxon>
        <taxon>Prevotellaceae</taxon>
        <taxon>Hallella</taxon>
    </lineage>
</organism>
<name>D1PXK1_9BACT</name>
<reference evidence="1 2" key="1">
    <citation type="submission" date="2009-10" db="EMBL/GenBank/DDBJ databases">
        <authorList>
            <person name="Qin X."/>
            <person name="Bachman B."/>
            <person name="Battles P."/>
            <person name="Bell A."/>
            <person name="Bess C."/>
            <person name="Bickham C."/>
            <person name="Chaboub L."/>
            <person name="Chen D."/>
            <person name="Coyle M."/>
            <person name="Deiros D.R."/>
            <person name="Dinh H."/>
            <person name="Forbes L."/>
            <person name="Fowler G."/>
            <person name="Francisco L."/>
            <person name="Fu Q."/>
            <person name="Gubbala S."/>
            <person name="Hale W."/>
            <person name="Han Y."/>
            <person name="Hemphill L."/>
            <person name="Highlander S.K."/>
            <person name="Hirani K."/>
            <person name="Hogues M."/>
            <person name="Jackson L."/>
            <person name="Jakkamsetti A."/>
            <person name="Javaid M."/>
            <person name="Jiang H."/>
            <person name="Korchina V."/>
            <person name="Kovar C."/>
            <person name="Lara F."/>
            <person name="Lee S."/>
            <person name="Mata R."/>
            <person name="Mathew T."/>
            <person name="Moen C."/>
            <person name="Morales K."/>
            <person name="Munidasa M."/>
            <person name="Nazareth L."/>
            <person name="Ngo R."/>
            <person name="Nguyen L."/>
            <person name="Okwuonu G."/>
            <person name="Ongeri F."/>
            <person name="Patil S."/>
            <person name="Petrosino J."/>
            <person name="Pham C."/>
            <person name="Pham P."/>
            <person name="Pu L.-L."/>
            <person name="Puazo M."/>
            <person name="Raj R."/>
            <person name="Reid J."/>
            <person name="Rouhana J."/>
            <person name="Saada N."/>
            <person name="Shang Y."/>
            <person name="Simmons D."/>
            <person name="Thornton R."/>
            <person name="Warren J."/>
            <person name="Weissenberger G."/>
            <person name="Zhang J."/>
            <person name="Zhang L."/>
            <person name="Zhou C."/>
            <person name="Zhu D."/>
            <person name="Muzny D."/>
            <person name="Worley K."/>
            <person name="Gibbs R."/>
        </authorList>
    </citation>
    <scope>NUCLEOTIDE SEQUENCE [LARGE SCALE GENOMIC DNA]</scope>
    <source>
        <strain evidence="1 2">DSM 17361</strain>
    </source>
</reference>
<evidence type="ECO:0000313" key="1">
    <source>
        <dbReference type="EMBL" id="EFA43825.1"/>
    </source>
</evidence>
<protein>
    <submittedName>
        <fullName evidence="1">Uncharacterized protein</fullName>
    </submittedName>
</protein>
<dbReference type="Proteomes" id="UP000003160">
    <property type="component" value="Unassembled WGS sequence"/>
</dbReference>
<sequence length="74" mass="8392">MYQNGVVALMKAWHFQSGISLVVDRIGIDVTASNGWFVGLLRLENVVVVTTGKAKWEDTQRKKVFKFHLNDIKS</sequence>
<dbReference type="HOGENOM" id="CLU_2684716_0_0_10"/>
<proteinExistence type="predicted"/>
<dbReference type="EMBL" id="ACKS01000071">
    <property type="protein sequence ID" value="EFA43825.1"/>
    <property type="molecule type" value="Genomic_DNA"/>
</dbReference>
<dbReference type="AlphaFoldDB" id="D1PXK1"/>